<dbReference type="InterPro" id="IPR014743">
    <property type="entry name" value="Cl-channel_core"/>
</dbReference>
<protein>
    <recommendedName>
        <fullName evidence="13">Chloride channel protein</fullName>
    </recommendedName>
</protein>
<dbReference type="EMBL" id="BQMJ01000015">
    <property type="protein sequence ID" value="GJQ10339.1"/>
    <property type="molecule type" value="Genomic_DNA"/>
</dbReference>
<organism evidence="11 12">
    <name type="scientific">Galdieria partita</name>
    <dbReference type="NCBI Taxonomy" id="83374"/>
    <lineage>
        <taxon>Eukaryota</taxon>
        <taxon>Rhodophyta</taxon>
        <taxon>Bangiophyceae</taxon>
        <taxon>Galdieriales</taxon>
        <taxon>Galdieriaceae</taxon>
        <taxon>Galdieria</taxon>
    </lineage>
</organism>
<feature type="transmembrane region" description="Helical" evidence="10">
    <location>
        <begin position="419"/>
        <end position="439"/>
    </location>
</feature>
<evidence type="ECO:0000256" key="10">
    <source>
        <dbReference type="SAM" id="Phobius"/>
    </source>
</evidence>
<evidence type="ECO:0000256" key="4">
    <source>
        <dbReference type="ARBA" id="ARBA00022989"/>
    </source>
</evidence>
<evidence type="ECO:0000256" key="7">
    <source>
        <dbReference type="ARBA" id="ARBA00023173"/>
    </source>
</evidence>
<dbReference type="PANTHER" id="PTHR43427:SF6">
    <property type="entry name" value="CHLORIDE CHANNEL PROTEIN CLC-E"/>
    <property type="match status" value="1"/>
</dbReference>
<evidence type="ECO:0000256" key="8">
    <source>
        <dbReference type="ARBA" id="ARBA00023214"/>
    </source>
</evidence>
<keyword evidence="8" id="KW-0868">Chloride</keyword>
<keyword evidence="6 10" id="KW-0472">Membrane</keyword>
<evidence type="ECO:0000256" key="1">
    <source>
        <dbReference type="ARBA" id="ARBA00004141"/>
    </source>
</evidence>
<feature type="transmembrane region" description="Helical" evidence="10">
    <location>
        <begin position="93"/>
        <end position="115"/>
    </location>
</feature>
<reference evidence="11" key="2">
    <citation type="submission" date="2022-01" db="EMBL/GenBank/DDBJ databases">
        <authorList>
            <person name="Hirooka S."/>
            <person name="Miyagishima S.Y."/>
        </authorList>
    </citation>
    <scope>NUCLEOTIDE SEQUENCE</scope>
    <source>
        <strain evidence="11">NBRC 102759</strain>
    </source>
</reference>
<dbReference type="PRINTS" id="PR00762">
    <property type="entry name" value="CLCHANNEL"/>
</dbReference>
<keyword evidence="7" id="KW-0869">Chloride channel</keyword>
<feature type="transmembrane region" description="Helical" evidence="10">
    <location>
        <begin position="476"/>
        <end position="501"/>
    </location>
</feature>
<dbReference type="PANTHER" id="PTHR43427">
    <property type="entry name" value="CHLORIDE CHANNEL PROTEIN CLC-E"/>
    <property type="match status" value="1"/>
</dbReference>
<dbReference type="OrthoDB" id="5960at2759"/>
<dbReference type="GO" id="GO:0005254">
    <property type="term" value="F:chloride channel activity"/>
    <property type="evidence" value="ECO:0007669"/>
    <property type="project" value="UniProtKB-KW"/>
</dbReference>
<comment type="caution">
    <text evidence="11">The sequence shown here is derived from an EMBL/GenBank/DDBJ whole genome shotgun (WGS) entry which is preliminary data.</text>
</comment>
<dbReference type="Pfam" id="PF00654">
    <property type="entry name" value="Voltage_CLC"/>
    <property type="match status" value="1"/>
</dbReference>
<dbReference type="Gene3D" id="1.10.3080.10">
    <property type="entry name" value="Clc chloride channel"/>
    <property type="match status" value="1"/>
</dbReference>
<feature type="transmembrane region" description="Helical" evidence="10">
    <location>
        <begin position="314"/>
        <end position="335"/>
    </location>
</feature>
<evidence type="ECO:0008006" key="13">
    <source>
        <dbReference type="Google" id="ProtNLM"/>
    </source>
</evidence>
<dbReference type="Proteomes" id="UP001061958">
    <property type="component" value="Unassembled WGS sequence"/>
</dbReference>
<dbReference type="Gene3D" id="3.10.580.10">
    <property type="entry name" value="CBS-domain"/>
    <property type="match status" value="1"/>
</dbReference>
<keyword evidence="12" id="KW-1185">Reference proteome</keyword>
<proteinExistence type="predicted"/>
<gene>
    <name evidence="11" type="ORF">GpartN1_g2130.t1</name>
</gene>
<feature type="transmembrane region" description="Helical" evidence="10">
    <location>
        <begin position="135"/>
        <end position="154"/>
    </location>
</feature>
<evidence type="ECO:0000313" key="12">
    <source>
        <dbReference type="Proteomes" id="UP001061958"/>
    </source>
</evidence>
<keyword evidence="9" id="KW-0407">Ion channel</keyword>
<feature type="transmembrane region" description="Helical" evidence="10">
    <location>
        <begin position="229"/>
        <end position="255"/>
    </location>
</feature>
<keyword evidence="2" id="KW-0813">Transport</keyword>
<feature type="transmembrane region" description="Helical" evidence="10">
    <location>
        <begin position="275"/>
        <end position="294"/>
    </location>
</feature>
<feature type="transmembrane region" description="Helical" evidence="10">
    <location>
        <begin position="362"/>
        <end position="383"/>
    </location>
</feature>
<keyword evidence="5" id="KW-0406">Ion transport</keyword>
<sequence>MRFSFCSYVENCKVWNGSCYLKKKQNNTVYSYREDKIRVWKRARWSKRCKYCYYCLDWRTITKEDTSGLITKANTSNLRKFTFWNALPPDSSLLLLAALVGIGGGAGVTLFKTLIRLVSEWSYGDHFAGNLLYLFGRYNIIFIPTLGGFLVSLIRWRKQELGGGLNEIIEQVKQGKSVHLSRLLYKNTAAIVTLGTGCSLGPEGPSVEIGAAVSRFCSHWFRLSSEKQLWVLATGAAAGFAAGFNAPIAGVFFALEIVLGSSVIRNSLDATGNSTVAMLLLSSALSALVSQAGLGSSPAFSLPKYEILSPIVELPLYLLLGLLAGVASLGLKYSLQWGNNFFQGKLSISQWMNSVPTITKPFLGGLLNGLVALFFPQILFFGYDTLDALLADSDFPLPLLFTLLLLKPIVTSLSLGSGLVGGTFAPTLFVGATLGACYAKLLDQIDYGLLHVMDQSFGSWITSGMSNIIRIAGPPAYSMVGMAAVLSGVFRAPLTSSLLLFELTRDYRIVLPLMASSGLSSWLVETVQLEFSKRRNVKEWNSSTRDGTKGTIQKRDKIDYSQWNGKEEDRPERNEEGRLWNSVDITTPSFELGQSLSTEEQRLLQLISVRNAVNNNFVCLHVDMRLLDAVNYLLQRDEMFGIVIVSTRGTNVIYLKEIKGVFSLSDISFGFFSMFQSDPMTLHGVENEDRNQQTNRMLDAMNKSILSDSTVPFHVWNENLTSFCSQPWIYVEDTDSLASAYHQLILHGVERVLVIEHETEQLMGWVDGTSIRKAFTMQLCQWVSHRLNSQSM</sequence>
<name>A0A9C7PU94_9RHOD</name>
<evidence type="ECO:0000256" key="2">
    <source>
        <dbReference type="ARBA" id="ARBA00022448"/>
    </source>
</evidence>
<evidence type="ECO:0000256" key="9">
    <source>
        <dbReference type="ARBA" id="ARBA00023303"/>
    </source>
</evidence>
<accession>A0A9C7PU94</accession>
<dbReference type="GO" id="GO:0034707">
    <property type="term" value="C:chloride channel complex"/>
    <property type="evidence" value="ECO:0007669"/>
    <property type="project" value="UniProtKB-KW"/>
</dbReference>
<reference evidence="11" key="1">
    <citation type="journal article" date="2022" name="Proc. Natl. Acad. Sci. U.S.A.">
        <title>Life cycle and functional genomics of the unicellular red alga Galdieria for elucidating algal and plant evolution and industrial use.</title>
        <authorList>
            <person name="Hirooka S."/>
            <person name="Itabashi T."/>
            <person name="Ichinose T.M."/>
            <person name="Onuma R."/>
            <person name="Fujiwara T."/>
            <person name="Yamashita S."/>
            <person name="Jong L.W."/>
            <person name="Tomita R."/>
            <person name="Iwane A.H."/>
            <person name="Miyagishima S.Y."/>
        </authorList>
    </citation>
    <scope>NUCLEOTIDE SEQUENCE</scope>
    <source>
        <strain evidence="11">NBRC 102759</strain>
    </source>
</reference>
<keyword evidence="3 10" id="KW-0812">Transmembrane</keyword>
<keyword evidence="4 10" id="KW-1133">Transmembrane helix</keyword>
<evidence type="ECO:0000256" key="5">
    <source>
        <dbReference type="ARBA" id="ARBA00023065"/>
    </source>
</evidence>
<dbReference type="InterPro" id="IPR001807">
    <property type="entry name" value="ClC"/>
</dbReference>
<dbReference type="InterPro" id="IPR046342">
    <property type="entry name" value="CBS_dom_sf"/>
</dbReference>
<evidence type="ECO:0000256" key="6">
    <source>
        <dbReference type="ARBA" id="ARBA00023136"/>
    </source>
</evidence>
<dbReference type="CDD" id="cd00400">
    <property type="entry name" value="Voltage_gated_ClC"/>
    <property type="match status" value="1"/>
</dbReference>
<dbReference type="SUPFAM" id="SSF54631">
    <property type="entry name" value="CBS-domain pair"/>
    <property type="match status" value="1"/>
</dbReference>
<dbReference type="AlphaFoldDB" id="A0A9C7PU94"/>
<evidence type="ECO:0000313" key="11">
    <source>
        <dbReference type="EMBL" id="GJQ10339.1"/>
    </source>
</evidence>
<comment type="subcellular location">
    <subcellularLocation>
        <location evidence="1">Membrane</location>
        <topology evidence="1">Multi-pass membrane protein</topology>
    </subcellularLocation>
</comment>
<dbReference type="SUPFAM" id="SSF81340">
    <property type="entry name" value="Clc chloride channel"/>
    <property type="match status" value="1"/>
</dbReference>
<dbReference type="InterPro" id="IPR050368">
    <property type="entry name" value="ClC-type_chloride_channel"/>
</dbReference>
<evidence type="ECO:0000256" key="3">
    <source>
        <dbReference type="ARBA" id="ARBA00022692"/>
    </source>
</evidence>